<dbReference type="Gene3D" id="3.30.70.20">
    <property type="match status" value="2"/>
</dbReference>
<dbReference type="RefSeq" id="WP_012938723.1">
    <property type="nucleotide sequence ID" value="NZ_CALAKB010000025.1"/>
</dbReference>
<dbReference type="InterPro" id="IPR050294">
    <property type="entry name" value="RnfB_subfamily"/>
</dbReference>
<comment type="caution">
    <text evidence="8">The sequence shown here is derived from an EMBL/GenBank/DDBJ whole genome shotgun (WGS) entry which is preliminary data.</text>
</comment>
<feature type="domain" description="4Fe-4S ferredoxin-type" evidence="7">
    <location>
        <begin position="31"/>
        <end position="57"/>
    </location>
</feature>
<keyword evidence="1" id="KW-0813">Transport</keyword>
<evidence type="ECO:0000259" key="7">
    <source>
        <dbReference type="PROSITE" id="PS51379"/>
    </source>
</evidence>
<dbReference type="PANTHER" id="PTHR42859">
    <property type="entry name" value="OXIDOREDUCTASE"/>
    <property type="match status" value="1"/>
</dbReference>
<keyword evidence="6" id="KW-0411">Iron-sulfur</keyword>
<dbReference type="EMBL" id="FNOP01000001">
    <property type="protein sequence ID" value="SDW38805.1"/>
    <property type="molecule type" value="Genomic_DNA"/>
</dbReference>
<name>A0A1H2T505_ACIFE</name>
<evidence type="ECO:0000313" key="8">
    <source>
        <dbReference type="EMBL" id="SDW38805.1"/>
    </source>
</evidence>
<dbReference type="AlphaFoldDB" id="A0A1H2T505"/>
<proteinExistence type="predicted"/>
<organism evidence="8 9">
    <name type="scientific">Acidaminococcus fermentans</name>
    <dbReference type="NCBI Taxonomy" id="905"/>
    <lineage>
        <taxon>Bacteria</taxon>
        <taxon>Bacillati</taxon>
        <taxon>Bacillota</taxon>
        <taxon>Negativicutes</taxon>
        <taxon>Acidaminococcales</taxon>
        <taxon>Acidaminococcaceae</taxon>
        <taxon>Acidaminococcus</taxon>
    </lineage>
</organism>
<evidence type="ECO:0000256" key="5">
    <source>
        <dbReference type="ARBA" id="ARBA00023004"/>
    </source>
</evidence>
<dbReference type="PROSITE" id="PS51379">
    <property type="entry name" value="4FE4S_FER_2"/>
    <property type="match status" value="2"/>
</dbReference>
<dbReference type="PROSITE" id="PS00198">
    <property type="entry name" value="4FE4S_FER_1"/>
    <property type="match status" value="2"/>
</dbReference>
<dbReference type="InterPro" id="IPR017900">
    <property type="entry name" value="4Fe4S_Fe_S_CS"/>
</dbReference>
<dbReference type="OMA" id="VEECPMG"/>
<evidence type="ECO:0000256" key="4">
    <source>
        <dbReference type="ARBA" id="ARBA00022982"/>
    </source>
</evidence>
<accession>A0A1H2T505</accession>
<keyword evidence="4" id="KW-0249">Electron transport</keyword>
<reference evidence="8 9" key="1">
    <citation type="submission" date="2016-10" db="EMBL/GenBank/DDBJ databases">
        <authorList>
            <person name="Varghese N."/>
            <person name="Submissions S."/>
        </authorList>
    </citation>
    <scope>NUCLEOTIDE SEQUENCE [LARGE SCALE GENOMIC DNA]</scope>
    <source>
        <strain evidence="8 9">WCC6</strain>
    </source>
</reference>
<dbReference type="GeneID" id="78335829"/>
<gene>
    <name evidence="8" type="ORF">SAMN05216495_101118</name>
</gene>
<dbReference type="Proteomes" id="UP000182379">
    <property type="component" value="Unassembled WGS sequence"/>
</dbReference>
<sequence length="57" mass="5708">MAHKINQDECIGCGSCAGTCPVGAIAEDNGKYKVDEASCIDCDACTGACPVGAIKAE</sequence>
<keyword evidence="3" id="KW-0479">Metal-binding</keyword>
<protein>
    <submittedName>
        <fullName evidence="8">4Fe-4S dicluster domain-containing protein</fullName>
    </submittedName>
</protein>
<evidence type="ECO:0000256" key="2">
    <source>
        <dbReference type="ARBA" id="ARBA00022485"/>
    </source>
</evidence>
<evidence type="ECO:0000256" key="3">
    <source>
        <dbReference type="ARBA" id="ARBA00022723"/>
    </source>
</evidence>
<feature type="domain" description="4Fe-4S ferredoxin-type" evidence="7">
    <location>
        <begin position="1"/>
        <end position="30"/>
    </location>
</feature>
<evidence type="ECO:0000256" key="6">
    <source>
        <dbReference type="ARBA" id="ARBA00023014"/>
    </source>
</evidence>
<evidence type="ECO:0000313" key="9">
    <source>
        <dbReference type="Proteomes" id="UP000182379"/>
    </source>
</evidence>
<evidence type="ECO:0000256" key="1">
    <source>
        <dbReference type="ARBA" id="ARBA00022448"/>
    </source>
</evidence>
<dbReference type="InterPro" id="IPR017896">
    <property type="entry name" value="4Fe4S_Fe-S-bd"/>
</dbReference>
<keyword evidence="2" id="KW-0004">4Fe-4S</keyword>
<dbReference type="Pfam" id="PF14697">
    <property type="entry name" value="Fer4_21"/>
    <property type="match status" value="1"/>
</dbReference>
<dbReference type="GO" id="GO:0051539">
    <property type="term" value="F:4 iron, 4 sulfur cluster binding"/>
    <property type="evidence" value="ECO:0007669"/>
    <property type="project" value="UniProtKB-KW"/>
</dbReference>
<dbReference type="SUPFAM" id="SSF54862">
    <property type="entry name" value="4Fe-4S ferredoxins"/>
    <property type="match status" value="1"/>
</dbReference>
<dbReference type="PANTHER" id="PTHR42859:SF10">
    <property type="entry name" value="DIMETHYLSULFOXIDE REDUCTASE CHAIN B"/>
    <property type="match status" value="1"/>
</dbReference>
<dbReference type="GO" id="GO:0046872">
    <property type="term" value="F:metal ion binding"/>
    <property type="evidence" value="ECO:0007669"/>
    <property type="project" value="UniProtKB-KW"/>
</dbReference>
<keyword evidence="5" id="KW-0408">Iron</keyword>